<proteinExistence type="predicted"/>
<accession>A0A4Q9W334</accession>
<keyword evidence="2" id="KW-0418">Kinase</keyword>
<keyword evidence="1" id="KW-0472">Membrane</keyword>
<dbReference type="AlphaFoldDB" id="A0A4Q9W334"/>
<keyword evidence="1" id="KW-1133">Transmembrane helix</keyword>
<feature type="transmembrane region" description="Helical" evidence="1">
    <location>
        <begin position="42"/>
        <end position="63"/>
    </location>
</feature>
<sequence>MNNFRWFWFFIKSRINWILWILFLNIILLGVAYIDYEISVESVFYIVILNVGLSILFLLFTFVKEVRLSKHF</sequence>
<organism evidence="2 3">
    <name type="scientific">Staphylococcus lugdunensis</name>
    <dbReference type="NCBI Taxonomy" id="28035"/>
    <lineage>
        <taxon>Bacteria</taxon>
        <taxon>Bacillati</taxon>
        <taxon>Bacillota</taxon>
        <taxon>Bacilli</taxon>
        <taxon>Bacillales</taxon>
        <taxon>Staphylococcaceae</taxon>
        <taxon>Staphylococcus</taxon>
    </lineage>
</organism>
<evidence type="ECO:0000313" key="2">
    <source>
        <dbReference type="EMBL" id="TBW69235.1"/>
    </source>
</evidence>
<gene>
    <name evidence="2" type="ORF">EQ812_12595</name>
</gene>
<name>A0A4Q9W334_STALU</name>
<dbReference type="Proteomes" id="UP000293637">
    <property type="component" value="Unassembled WGS sequence"/>
</dbReference>
<evidence type="ECO:0000256" key="1">
    <source>
        <dbReference type="SAM" id="Phobius"/>
    </source>
</evidence>
<keyword evidence="2" id="KW-0808">Transferase</keyword>
<reference evidence="2 3" key="1">
    <citation type="journal article" date="2019" name="Sci. Transl. Med.">
        <title>Quorum sensing between bacterial species on the skin protects against epidermal injury in atopic dermatitis.</title>
        <authorList>
            <person name="Williams M.R."/>
        </authorList>
    </citation>
    <scope>NUCLEOTIDE SEQUENCE [LARGE SCALE GENOMIC DNA]</scope>
    <source>
        <strain evidence="2 3">E7</strain>
    </source>
</reference>
<keyword evidence="1" id="KW-0812">Transmembrane</keyword>
<evidence type="ECO:0000313" key="3">
    <source>
        <dbReference type="Proteomes" id="UP000293637"/>
    </source>
</evidence>
<dbReference type="EMBL" id="SCHB01000055">
    <property type="protein sequence ID" value="TBW69235.1"/>
    <property type="molecule type" value="Genomic_DNA"/>
</dbReference>
<feature type="transmembrane region" description="Helical" evidence="1">
    <location>
        <begin position="15"/>
        <end position="36"/>
    </location>
</feature>
<comment type="caution">
    <text evidence="2">The sequence shown here is derived from an EMBL/GenBank/DDBJ whole genome shotgun (WGS) entry which is preliminary data.</text>
</comment>
<feature type="non-terminal residue" evidence="2">
    <location>
        <position position="72"/>
    </location>
</feature>
<dbReference type="GO" id="GO:0016301">
    <property type="term" value="F:kinase activity"/>
    <property type="evidence" value="ECO:0007669"/>
    <property type="project" value="UniProtKB-KW"/>
</dbReference>
<protein>
    <submittedName>
        <fullName evidence="2">Sensor histidine kinase</fullName>
    </submittedName>
</protein>